<dbReference type="PANTHER" id="PTHR12919">
    <property type="entry name" value="30S RIBOSOMAL PROTEIN S16"/>
    <property type="match status" value="1"/>
</dbReference>
<dbReference type="GO" id="GO:0003735">
    <property type="term" value="F:structural constituent of ribosome"/>
    <property type="evidence" value="ECO:0007669"/>
    <property type="project" value="InterPro"/>
</dbReference>
<dbReference type="STRING" id="282199.GCA_001049735_01803"/>
<dbReference type="OrthoDB" id="9807878at2"/>
<protein>
    <recommendedName>
        <fullName evidence="3">Small ribosomal subunit protein bS16</fullName>
    </recommendedName>
</protein>
<dbReference type="EMBL" id="CVQV01000009">
    <property type="protein sequence ID" value="CRK75750.1"/>
    <property type="molecule type" value="Genomic_DNA"/>
</dbReference>
<evidence type="ECO:0000256" key="1">
    <source>
        <dbReference type="ARBA" id="ARBA00022980"/>
    </source>
</evidence>
<gene>
    <name evidence="3 5" type="primary">rpsP</name>
    <name evidence="5" type="ORF">NIG5292_01804</name>
</gene>
<keyword evidence="1 3" id="KW-0689">Ribosomal protein</keyword>
<feature type="compositionally biased region" description="Basic and acidic residues" evidence="4">
    <location>
        <begin position="99"/>
        <end position="109"/>
    </location>
</feature>
<keyword evidence="2 3" id="KW-0687">Ribonucleoprotein</keyword>
<feature type="compositionally biased region" description="Acidic residues" evidence="4">
    <location>
        <begin position="128"/>
        <end position="138"/>
    </location>
</feature>
<feature type="region of interest" description="Disordered" evidence="4">
    <location>
        <begin position="90"/>
        <end position="138"/>
    </location>
</feature>
<dbReference type="InterPro" id="IPR023803">
    <property type="entry name" value="Ribosomal_bS16_dom_sf"/>
</dbReference>
<dbReference type="NCBIfam" id="TIGR00002">
    <property type="entry name" value="S16"/>
    <property type="match status" value="1"/>
</dbReference>
<dbReference type="SUPFAM" id="SSF54565">
    <property type="entry name" value="Ribosomal protein S16"/>
    <property type="match status" value="1"/>
</dbReference>
<organism evidence="5 6">
    <name type="scientific">Nereida ignava</name>
    <dbReference type="NCBI Taxonomy" id="282199"/>
    <lineage>
        <taxon>Bacteria</taxon>
        <taxon>Pseudomonadati</taxon>
        <taxon>Pseudomonadota</taxon>
        <taxon>Alphaproteobacteria</taxon>
        <taxon>Rhodobacterales</taxon>
        <taxon>Roseobacteraceae</taxon>
        <taxon>Nereida</taxon>
    </lineage>
</organism>
<name>A0A0U1NLY7_9RHOB</name>
<dbReference type="Pfam" id="PF00886">
    <property type="entry name" value="Ribosomal_S16"/>
    <property type="match status" value="1"/>
</dbReference>
<dbReference type="Proteomes" id="UP000048949">
    <property type="component" value="Unassembled WGS sequence"/>
</dbReference>
<keyword evidence="6" id="KW-1185">Reference proteome</keyword>
<reference evidence="5 6" key="1">
    <citation type="submission" date="2015-04" db="EMBL/GenBank/DDBJ databases">
        <authorList>
            <person name="Syromyatnikov M.Y."/>
            <person name="Popov V.N."/>
        </authorList>
    </citation>
    <scope>NUCLEOTIDE SEQUENCE [LARGE SCALE GENOMIC DNA]</scope>
    <source>
        <strain evidence="5 6">CECT 5292</strain>
    </source>
</reference>
<dbReference type="PANTHER" id="PTHR12919:SF20">
    <property type="entry name" value="SMALL RIBOSOMAL SUBUNIT PROTEIN BS16M"/>
    <property type="match status" value="1"/>
</dbReference>
<dbReference type="GO" id="GO:0006412">
    <property type="term" value="P:translation"/>
    <property type="evidence" value="ECO:0007669"/>
    <property type="project" value="UniProtKB-UniRule"/>
</dbReference>
<comment type="similarity">
    <text evidence="3">Belongs to the bacterial ribosomal protein bS16 family.</text>
</comment>
<dbReference type="AlphaFoldDB" id="A0A0U1NLY7"/>
<dbReference type="HAMAP" id="MF_00385">
    <property type="entry name" value="Ribosomal_bS16"/>
    <property type="match status" value="1"/>
</dbReference>
<proteinExistence type="inferred from homology"/>
<feature type="compositionally biased region" description="Low complexity" evidence="4">
    <location>
        <begin position="110"/>
        <end position="127"/>
    </location>
</feature>
<evidence type="ECO:0000256" key="3">
    <source>
        <dbReference type="HAMAP-Rule" id="MF_00385"/>
    </source>
</evidence>
<dbReference type="RefSeq" id="WP_048599174.1">
    <property type="nucleotide sequence ID" value="NZ_CBFHGK010000034.1"/>
</dbReference>
<evidence type="ECO:0000313" key="6">
    <source>
        <dbReference type="Proteomes" id="UP000048949"/>
    </source>
</evidence>
<sequence>MAMKIRLARGGSKKRPFYRVVAADSRMARDGRFIEKLGTYNPLLPKDSEERVKLDMERVQYWLGEGAQPTDRVSRFLEAAGVLEKKERANMKKAVPGKKAQERAEEKAAKAAAAAEAAEAANAPAEEAPAEEAAAAEE</sequence>
<dbReference type="GO" id="GO:0005737">
    <property type="term" value="C:cytoplasm"/>
    <property type="evidence" value="ECO:0007669"/>
    <property type="project" value="UniProtKB-ARBA"/>
</dbReference>
<dbReference type="InterPro" id="IPR000307">
    <property type="entry name" value="Ribosomal_bS16"/>
</dbReference>
<evidence type="ECO:0000256" key="2">
    <source>
        <dbReference type="ARBA" id="ARBA00023274"/>
    </source>
</evidence>
<accession>A0A0U1NLY7</accession>
<evidence type="ECO:0000256" key="4">
    <source>
        <dbReference type="SAM" id="MobiDB-lite"/>
    </source>
</evidence>
<dbReference type="GO" id="GO:0015935">
    <property type="term" value="C:small ribosomal subunit"/>
    <property type="evidence" value="ECO:0007669"/>
    <property type="project" value="TreeGrafter"/>
</dbReference>
<dbReference type="Gene3D" id="3.30.1320.10">
    <property type="match status" value="1"/>
</dbReference>
<evidence type="ECO:0000313" key="5">
    <source>
        <dbReference type="EMBL" id="CRK75750.1"/>
    </source>
</evidence>